<dbReference type="FunFam" id="1.10.10.10:FF:000001">
    <property type="entry name" value="LysR family transcriptional regulator"/>
    <property type="match status" value="1"/>
</dbReference>
<keyword evidence="4" id="KW-0804">Transcription</keyword>
<dbReference type="EMBL" id="SNYM01000004">
    <property type="protein sequence ID" value="TDQ49302.1"/>
    <property type="molecule type" value="Genomic_DNA"/>
</dbReference>
<dbReference type="PRINTS" id="PR00039">
    <property type="entry name" value="HTHLYSR"/>
</dbReference>
<comment type="similarity">
    <text evidence="1">Belongs to the LysR transcriptional regulatory family.</text>
</comment>
<dbReference type="GO" id="GO:0006351">
    <property type="term" value="P:DNA-templated transcription"/>
    <property type="evidence" value="ECO:0007669"/>
    <property type="project" value="TreeGrafter"/>
</dbReference>
<evidence type="ECO:0000313" key="6">
    <source>
        <dbReference type="EMBL" id="TDQ49302.1"/>
    </source>
</evidence>
<organism evidence="6 7">
    <name type="scientific">Permianibacter aggregans</name>
    <dbReference type="NCBI Taxonomy" id="1510150"/>
    <lineage>
        <taxon>Bacteria</taxon>
        <taxon>Pseudomonadati</taxon>
        <taxon>Pseudomonadota</taxon>
        <taxon>Gammaproteobacteria</taxon>
        <taxon>Pseudomonadales</taxon>
        <taxon>Pseudomonadaceae</taxon>
        <taxon>Permianibacter</taxon>
    </lineage>
</organism>
<dbReference type="InterPro" id="IPR000847">
    <property type="entry name" value="LysR_HTH_N"/>
</dbReference>
<name>A0A4R6UQR3_9GAMM</name>
<comment type="caution">
    <text evidence="6">The sequence shown here is derived from an EMBL/GenBank/DDBJ whole genome shotgun (WGS) entry which is preliminary data.</text>
</comment>
<dbReference type="PROSITE" id="PS50931">
    <property type="entry name" value="HTH_LYSR"/>
    <property type="match status" value="1"/>
</dbReference>
<dbReference type="SUPFAM" id="SSF46785">
    <property type="entry name" value="Winged helix' DNA-binding domain"/>
    <property type="match status" value="1"/>
</dbReference>
<dbReference type="InterPro" id="IPR005119">
    <property type="entry name" value="LysR_subst-bd"/>
</dbReference>
<dbReference type="InterPro" id="IPR036388">
    <property type="entry name" value="WH-like_DNA-bd_sf"/>
</dbReference>
<dbReference type="InterPro" id="IPR036390">
    <property type="entry name" value="WH_DNA-bd_sf"/>
</dbReference>
<dbReference type="Pfam" id="PF03466">
    <property type="entry name" value="LysR_substrate"/>
    <property type="match status" value="1"/>
</dbReference>
<dbReference type="PANTHER" id="PTHR30537:SF5">
    <property type="entry name" value="HTH-TYPE TRANSCRIPTIONAL ACTIVATOR TTDR-RELATED"/>
    <property type="match status" value="1"/>
</dbReference>
<evidence type="ECO:0000256" key="2">
    <source>
        <dbReference type="ARBA" id="ARBA00023015"/>
    </source>
</evidence>
<gene>
    <name evidence="6" type="ORF">EV696_1046</name>
</gene>
<evidence type="ECO:0000256" key="3">
    <source>
        <dbReference type="ARBA" id="ARBA00023125"/>
    </source>
</evidence>
<evidence type="ECO:0000256" key="4">
    <source>
        <dbReference type="ARBA" id="ARBA00023163"/>
    </source>
</evidence>
<evidence type="ECO:0000313" key="7">
    <source>
        <dbReference type="Proteomes" id="UP000295375"/>
    </source>
</evidence>
<dbReference type="Gene3D" id="3.40.190.290">
    <property type="match status" value="1"/>
</dbReference>
<dbReference type="Proteomes" id="UP000295375">
    <property type="component" value="Unassembled WGS sequence"/>
</dbReference>
<dbReference type="SUPFAM" id="SSF53850">
    <property type="entry name" value="Periplasmic binding protein-like II"/>
    <property type="match status" value="1"/>
</dbReference>
<dbReference type="Gene3D" id="1.10.10.10">
    <property type="entry name" value="Winged helix-like DNA-binding domain superfamily/Winged helix DNA-binding domain"/>
    <property type="match status" value="1"/>
</dbReference>
<reference evidence="6 7" key="1">
    <citation type="submission" date="2019-03" db="EMBL/GenBank/DDBJ databases">
        <title>Genomic Encyclopedia of Type Strains, Phase IV (KMG-IV): sequencing the most valuable type-strain genomes for metagenomic binning, comparative biology and taxonomic classification.</title>
        <authorList>
            <person name="Goeker M."/>
        </authorList>
    </citation>
    <scope>NUCLEOTIDE SEQUENCE [LARGE SCALE GENOMIC DNA]</scope>
    <source>
        <strain evidence="6 7">DSM 103792</strain>
    </source>
</reference>
<sequence>MVLAASVFIKRLNDNQANHISFIRYFLKMNDTDLTLFLRIAHLGNLSAAARELHLSPAVVSHRLAQLEQELGVRLFHRTTRQLSLSEDGRAFQQHAEALIEQFNEARAALSGGQQQPSGTLRLTCSASFGRQHLVPELTRFLAEHPQLQIDLQLSDHIVDLVREGFDLGIRIAPTIEPGLVARQLAASERVLCASPDYLAKHGRPEQPEDLSNHACLVLHEQHSWSFRTPNGQQKKVRVHGPLTSNHGESLRDASIEGLGISIQSRWSVHTALADGRLQTVLNDYPFDTDSFIWAVYPSGRLLPAKVRRFIDFLLKRWATPPWHAS</sequence>
<dbReference type="CDD" id="cd08422">
    <property type="entry name" value="PBP2_CrgA_like"/>
    <property type="match status" value="1"/>
</dbReference>
<dbReference type="AlphaFoldDB" id="A0A4R6UQR3"/>
<protein>
    <submittedName>
        <fullName evidence="6">LysR family transcriptional regulator</fullName>
    </submittedName>
</protein>
<proteinExistence type="inferred from homology"/>
<accession>A0A4R6UQR3</accession>
<dbReference type="Pfam" id="PF00126">
    <property type="entry name" value="HTH_1"/>
    <property type="match status" value="1"/>
</dbReference>
<dbReference type="InterPro" id="IPR058163">
    <property type="entry name" value="LysR-type_TF_proteobact-type"/>
</dbReference>
<evidence type="ECO:0000256" key="1">
    <source>
        <dbReference type="ARBA" id="ARBA00009437"/>
    </source>
</evidence>
<dbReference type="FunFam" id="3.40.190.290:FF:000001">
    <property type="entry name" value="Transcriptional regulator, LysR family"/>
    <property type="match status" value="1"/>
</dbReference>
<dbReference type="PANTHER" id="PTHR30537">
    <property type="entry name" value="HTH-TYPE TRANSCRIPTIONAL REGULATOR"/>
    <property type="match status" value="1"/>
</dbReference>
<feature type="domain" description="HTH lysR-type" evidence="5">
    <location>
        <begin position="29"/>
        <end position="86"/>
    </location>
</feature>
<keyword evidence="3" id="KW-0238">DNA-binding</keyword>
<keyword evidence="7" id="KW-1185">Reference proteome</keyword>
<keyword evidence="2" id="KW-0805">Transcription regulation</keyword>
<dbReference type="GO" id="GO:0043565">
    <property type="term" value="F:sequence-specific DNA binding"/>
    <property type="evidence" value="ECO:0007669"/>
    <property type="project" value="TreeGrafter"/>
</dbReference>
<dbReference type="GO" id="GO:0003700">
    <property type="term" value="F:DNA-binding transcription factor activity"/>
    <property type="evidence" value="ECO:0007669"/>
    <property type="project" value="InterPro"/>
</dbReference>
<evidence type="ECO:0000259" key="5">
    <source>
        <dbReference type="PROSITE" id="PS50931"/>
    </source>
</evidence>